<dbReference type="Proteomes" id="UP000235119">
    <property type="component" value="Unassembled WGS sequence"/>
</dbReference>
<dbReference type="EMBL" id="PKIW01000005">
    <property type="protein sequence ID" value="PLT11990.1"/>
    <property type="molecule type" value="Genomic_DNA"/>
</dbReference>
<feature type="transmembrane region" description="Helical" evidence="1">
    <location>
        <begin position="6"/>
        <end position="22"/>
    </location>
</feature>
<protein>
    <submittedName>
        <fullName evidence="2">Uncharacterized protein</fullName>
    </submittedName>
</protein>
<keyword evidence="1" id="KW-1133">Transmembrane helix</keyword>
<evidence type="ECO:0000313" key="2">
    <source>
        <dbReference type="EMBL" id="PLT11990.1"/>
    </source>
</evidence>
<proteinExistence type="predicted"/>
<evidence type="ECO:0000256" key="1">
    <source>
        <dbReference type="SAM" id="Phobius"/>
    </source>
</evidence>
<reference evidence="2 3" key="1">
    <citation type="submission" date="2017-12" db="EMBL/GenBank/DDBJ databases">
        <title>Phylogenetic diversity of female urinary microbiome.</title>
        <authorList>
            <person name="Thomas-White K."/>
            <person name="Wolfe A.J."/>
        </authorList>
    </citation>
    <scope>NUCLEOTIDE SEQUENCE [LARGE SCALE GENOMIC DNA]</scope>
    <source>
        <strain evidence="2 3">UMB0085</strain>
    </source>
</reference>
<keyword evidence="1" id="KW-0812">Transmembrane</keyword>
<evidence type="ECO:0000313" key="3">
    <source>
        <dbReference type="Proteomes" id="UP000235119"/>
    </source>
</evidence>
<feature type="transmembrane region" description="Helical" evidence="1">
    <location>
        <begin position="63"/>
        <end position="82"/>
    </location>
</feature>
<accession>A0A2N5L0H0</accession>
<dbReference type="AlphaFoldDB" id="A0A2N5L0H0"/>
<gene>
    <name evidence="2" type="ORF">CYJ79_01790</name>
</gene>
<comment type="caution">
    <text evidence="2">The sequence shown here is derived from an EMBL/GenBank/DDBJ whole genome shotgun (WGS) entry which is preliminary data.</text>
</comment>
<keyword evidence="1" id="KW-0472">Membrane</keyword>
<sequence length="87" mass="10208">MALILIVAIALIVMIIVCLPIVQKSFFKYSKRLGYWSILTIVILYLLIDIWFIWQISIKTPNFWLIFSVINLAGIIAVYKSYKQIKR</sequence>
<name>A0A2N5L0H0_9LACO</name>
<feature type="transmembrane region" description="Helical" evidence="1">
    <location>
        <begin position="34"/>
        <end position="57"/>
    </location>
</feature>
<organism evidence="2 3">
    <name type="scientific">Lactobacillus crispatus</name>
    <dbReference type="NCBI Taxonomy" id="47770"/>
    <lineage>
        <taxon>Bacteria</taxon>
        <taxon>Bacillati</taxon>
        <taxon>Bacillota</taxon>
        <taxon>Bacilli</taxon>
        <taxon>Lactobacillales</taxon>
        <taxon>Lactobacillaceae</taxon>
        <taxon>Lactobacillus</taxon>
    </lineage>
</organism>